<dbReference type="InterPro" id="IPR050469">
    <property type="entry name" value="Diguanylate_Cyclase"/>
</dbReference>
<comment type="catalytic activity">
    <reaction evidence="2">
        <text>2 GTP = 3',3'-c-di-GMP + 2 diphosphate</text>
        <dbReference type="Rhea" id="RHEA:24898"/>
        <dbReference type="ChEBI" id="CHEBI:33019"/>
        <dbReference type="ChEBI" id="CHEBI:37565"/>
        <dbReference type="ChEBI" id="CHEBI:58805"/>
        <dbReference type="EC" id="2.7.7.65"/>
    </reaction>
</comment>
<feature type="domain" description="GGDEF" evidence="3">
    <location>
        <begin position="407"/>
        <end position="538"/>
    </location>
</feature>
<keyword evidence="5" id="KW-1185">Reference proteome</keyword>
<dbReference type="FunFam" id="3.30.70.270:FF:000001">
    <property type="entry name" value="Diguanylate cyclase domain protein"/>
    <property type="match status" value="1"/>
</dbReference>
<dbReference type="InterPro" id="IPR019734">
    <property type="entry name" value="TPR_rpt"/>
</dbReference>
<dbReference type="GO" id="GO:0052621">
    <property type="term" value="F:diguanylate cyclase activity"/>
    <property type="evidence" value="ECO:0007669"/>
    <property type="project" value="UniProtKB-EC"/>
</dbReference>
<dbReference type="PANTHER" id="PTHR45138:SF9">
    <property type="entry name" value="DIGUANYLATE CYCLASE DGCM-RELATED"/>
    <property type="match status" value="1"/>
</dbReference>
<dbReference type="InterPro" id="IPR029787">
    <property type="entry name" value="Nucleotide_cyclase"/>
</dbReference>
<protein>
    <recommendedName>
        <fullName evidence="1">diguanylate cyclase</fullName>
        <ecNumber evidence="1">2.7.7.65</ecNumber>
    </recommendedName>
</protein>
<evidence type="ECO:0000259" key="3">
    <source>
        <dbReference type="PROSITE" id="PS50887"/>
    </source>
</evidence>
<dbReference type="Pfam" id="PF00990">
    <property type="entry name" value="GGDEF"/>
    <property type="match status" value="1"/>
</dbReference>
<dbReference type="SMART" id="SM00267">
    <property type="entry name" value="GGDEF"/>
    <property type="match status" value="1"/>
</dbReference>
<accession>A0A7D5V9W1</accession>
<dbReference type="PROSITE" id="PS50887">
    <property type="entry name" value="GGDEF"/>
    <property type="match status" value="1"/>
</dbReference>
<dbReference type="SMART" id="SM00028">
    <property type="entry name" value="TPR"/>
    <property type="match status" value="4"/>
</dbReference>
<proteinExistence type="predicted"/>
<dbReference type="GO" id="GO:0043709">
    <property type="term" value="P:cell adhesion involved in single-species biofilm formation"/>
    <property type="evidence" value="ECO:0007669"/>
    <property type="project" value="TreeGrafter"/>
</dbReference>
<dbReference type="RefSeq" id="WP_180305859.1">
    <property type="nucleotide sequence ID" value="NZ_CP058952.1"/>
</dbReference>
<evidence type="ECO:0000313" key="4">
    <source>
        <dbReference type="EMBL" id="QLI81751.1"/>
    </source>
</evidence>
<evidence type="ECO:0000256" key="2">
    <source>
        <dbReference type="ARBA" id="ARBA00034247"/>
    </source>
</evidence>
<dbReference type="KEGG" id="cfon:HZU75_09520"/>
<dbReference type="Proteomes" id="UP000510822">
    <property type="component" value="Chromosome"/>
</dbReference>
<name>A0A7D5V9W1_9NEIS</name>
<dbReference type="Gene3D" id="3.30.70.270">
    <property type="match status" value="1"/>
</dbReference>
<dbReference type="InterPro" id="IPR000160">
    <property type="entry name" value="GGDEF_dom"/>
</dbReference>
<sequence>MSVSDAQSKQLAQLIAQGREWFVPDCAKTIDFMLEAVALALQLGDAEQEAQAQLLLARSYWALGNLTAGHAAIARLEILDRKIKSPRLNGDFELARGRLYFSASEYGPALKSWCNCLKIAVSIAAVDLYIEACLGVGNVYFAHQQAGDALRWHEIALEFAQNTGDLELLTESYLHVAADLNTLGQFELVLSLSKKGEAAFYQTRHQSWLADWYSYRGEALLALGRLEEAKHWLHQAWAINQQTTYLWSQSLNLLNLGKVYVALQEYTQAAEYLALAEHKIASFGSLTLLLRVYSQMAELGQITQNHQMAWENRRKYHELAIQNAQQLAKDKLNTALERRIRELDTQLMVLQTRQENVMLRQQSSADSQLLQSLLHASLQDPLTGVGNRRLLDQEMPVLYQRCRDDQRPLSVLMVDLDHFKRVNDTYGHAIGDEVIRITAMILLQSCRGGDLIARFGGEEFVLLLPGAVGATAVEVAERIRARVAAYNWVEFHPELQATCSIGVAELGDELNADELLEHADQALYQAKKRGRNRVESSQ</sequence>
<dbReference type="EC" id="2.7.7.65" evidence="1"/>
<dbReference type="InterPro" id="IPR043128">
    <property type="entry name" value="Rev_trsase/Diguanyl_cyclase"/>
</dbReference>
<organism evidence="4 5">
    <name type="scientific">Chitinibacter fontanus</name>
    <dbReference type="NCBI Taxonomy" id="1737446"/>
    <lineage>
        <taxon>Bacteria</taxon>
        <taxon>Pseudomonadati</taxon>
        <taxon>Pseudomonadota</taxon>
        <taxon>Betaproteobacteria</taxon>
        <taxon>Neisseriales</taxon>
        <taxon>Chitinibacteraceae</taxon>
        <taxon>Chitinibacter</taxon>
    </lineage>
</organism>
<dbReference type="SUPFAM" id="SSF48452">
    <property type="entry name" value="TPR-like"/>
    <property type="match status" value="2"/>
</dbReference>
<dbReference type="GO" id="GO:0005886">
    <property type="term" value="C:plasma membrane"/>
    <property type="evidence" value="ECO:0007669"/>
    <property type="project" value="TreeGrafter"/>
</dbReference>
<evidence type="ECO:0000313" key="5">
    <source>
        <dbReference type="Proteomes" id="UP000510822"/>
    </source>
</evidence>
<dbReference type="EMBL" id="CP058952">
    <property type="protein sequence ID" value="QLI81751.1"/>
    <property type="molecule type" value="Genomic_DNA"/>
</dbReference>
<evidence type="ECO:0000256" key="1">
    <source>
        <dbReference type="ARBA" id="ARBA00012528"/>
    </source>
</evidence>
<dbReference type="AlphaFoldDB" id="A0A7D5V9W1"/>
<dbReference type="CDD" id="cd01949">
    <property type="entry name" value="GGDEF"/>
    <property type="match status" value="1"/>
</dbReference>
<dbReference type="SUPFAM" id="SSF55073">
    <property type="entry name" value="Nucleotide cyclase"/>
    <property type="match status" value="1"/>
</dbReference>
<dbReference type="Gene3D" id="1.25.40.10">
    <property type="entry name" value="Tetratricopeptide repeat domain"/>
    <property type="match status" value="2"/>
</dbReference>
<reference evidence="4 5" key="1">
    <citation type="journal article" date="2016" name="Int. J. Syst. Evol. Microbiol.">
        <title>Chitinibacter fontanus sp. nov., isolated from a spring.</title>
        <authorList>
            <person name="Sheu S.Y."/>
            <person name="Li Y.S."/>
            <person name="Young C.C."/>
            <person name="Chen W.M."/>
        </authorList>
    </citation>
    <scope>NUCLEOTIDE SEQUENCE [LARGE SCALE GENOMIC DNA]</scope>
    <source>
        <strain evidence="4 5">STM-7</strain>
    </source>
</reference>
<gene>
    <name evidence="4" type="ORF">HZU75_09520</name>
</gene>
<dbReference type="GO" id="GO:1902201">
    <property type="term" value="P:negative regulation of bacterial-type flagellum-dependent cell motility"/>
    <property type="evidence" value="ECO:0007669"/>
    <property type="project" value="TreeGrafter"/>
</dbReference>
<dbReference type="NCBIfam" id="TIGR00254">
    <property type="entry name" value="GGDEF"/>
    <property type="match status" value="1"/>
</dbReference>
<dbReference type="PANTHER" id="PTHR45138">
    <property type="entry name" value="REGULATORY COMPONENTS OF SENSORY TRANSDUCTION SYSTEM"/>
    <property type="match status" value="1"/>
</dbReference>
<dbReference type="InterPro" id="IPR011990">
    <property type="entry name" value="TPR-like_helical_dom_sf"/>
</dbReference>